<feature type="transmembrane region" description="Helical" evidence="1">
    <location>
        <begin position="12"/>
        <end position="37"/>
    </location>
</feature>
<evidence type="ECO:0000256" key="1">
    <source>
        <dbReference type="SAM" id="Phobius"/>
    </source>
</evidence>
<evidence type="ECO:0000313" key="3">
    <source>
        <dbReference type="Proteomes" id="UP000579647"/>
    </source>
</evidence>
<accession>A0A840WFK8</accession>
<evidence type="ECO:0000313" key="2">
    <source>
        <dbReference type="EMBL" id="MBB5495760.1"/>
    </source>
</evidence>
<organism evidence="2 3">
    <name type="scientific">Nocardiopsis metallicus</name>
    <dbReference type="NCBI Taxonomy" id="179819"/>
    <lineage>
        <taxon>Bacteria</taxon>
        <taxon>Bacillati</taxon>
        <taxon>Actinomycetota</taxon>
        <taxon>Actinomycetes</taxon>
        <taxon>Streptosporangiales</taxon>
        <taxon>Nocardiopsidaceae</taxon>
        <taxon>Nocardiopsis</taxon>
    </lineage>
</organism>
<name>A0A840WFK8_9ACTN</name>
<reference evidence="2 3" key="1">
    <citation type="submission" date="2020-08" db="EMBL/GenBank/DDBJ databases">
        <title>Sequencing the genomes of 1000 actinobacteria strains.</title>
        <authorList>
            <person name="Klenk H.-P."/>
        </authorList>
    </citation>
    <scope>NUCLEOTIDE SEQUENCE [LARGE SCALE GENOMIC DNA]</scope>
    <source>
        <strain evidence="2 3">DSM 44598</strain>
    </source>
</reference>
<comment type="caution">
    <text evidence="2">The sequence shown here is derived from an EMBL/GenBank/DDBJ whole genome shotgun (WGS) entry which is preliminary data.</text>
</comment>
<gene>
    <name evidence="2" type="ORF">HNR07_006897</name>
</gene>
<keyword evidence="1" id="KW-0812">Transmembrane</keyword>
<dbReference type="EMBL" id="JACHDO010000001">
    <property type="protein sequence ID" value="MBB5495760.1"/>
    <property type="molecule type" value="Genomic_DNA"/>
</dbReference>
<proteinExistence type="predicted"/>
<keyword evidence="1" id="KW-0472">Membrane</keyword>
<protein>
    <submittedName>
        <fullName evidence="2">VIT1/CCC1 family predicted Fe2+/Mn2+ transporter</fullName>
    </submittedName>
</protein>
<keyword evidence="3" id="KW-1185">Reference proteome</keyword>
<dbReference type="Proteomes" id="UP000579647">
    <property type="component" value="Unassembled WGS sequence"/>
</dbReference>
<dbReference type="AlphaFoldDB" id="A0A840WFK8"/>
<sequence>MGARAVMGLREFDSAAVLTTTVSTGIALMLGGLVIVTTGAPELLVFCAAMVLGMLAGLMLAGRFDRHLGG</sequence>
<dbReference type="RefSeq" id="WP_184371141.1">
    <property type="nucleotide sequence ID" value="NZ_BAAAKM010000028.1"/>
</dbReference>
<keyword evidence="1" id="KW-1133">Transmembrane helix</keyword>
<feature type="transmembrane region" description="Helical" evidence="1">
    <location>
        <begin position="43"/>
        <end position="61"/>
    </location>
</feature>